<comment type="caution">
    <text evidence="1">The sequence shown here is derived from an EMBL/GenBank/DDBJ whole genome shotgun (WGS) entry which is preliminary data.</text>
</comment>
<dbReference type="Proteomes" id="UP000031847">
    <property type="component" value="Unassembled WGS sequence"/>
</dbReference>
<name>A0A0B8QJV8_LACLL</name>
<evidence type="ECO:0000313" key="2">
    <source>
        <dbReference type="Proteomes" id="UP000031847"/>
    </source>
</evidence>
<accession>A0A0B8QJV8</accession>
<protein>
    <submittedName>
        <fullName evidence="1">Uncharacterized protein</fullName>
    </submittedName>
</protein>
<organism evidence="1 2">
    <name type="scientific">Lactococcus lactis subsp. lactis</name>
    <name type="common">Streptococcus lactis</name>
    <dbReference type="NCBI Taxonomy" id="1360"/>
    <lineage>
        <taxon>Bacteria</taxon>
        <taxon>Bacillati</taxon>
        <taxon>Bacillota</taxon>
        <taxon>Bacilli</taxon>
        <taxon>Lactobacillales</taxon>
        <taxon>Streptococcaceae</taxon>
        <taxon>Lactococcus</taxon>
    </lineage>
</organism>
<evidence type="ECO:0000313" key="1">
    <source>
        <dbReference type="EMBL" id="GAM80105.1"/>
    </source>
</evidence>
<sequence>MWKVELVVKELTE</sequence>
<reference evidence="1 2" key="1">
    <citation type="submission" date="2015-01" db="EMBL/GenBank/DDBJ databases">
        <title>Lactococcus lactis subsp.lactis JCM 5805 whole genome shotgun sequence.</title>
        <authorList>
            <person name="Fujii T."/>
            <person name="Tomita Y."/>
            <person name="Ikushima S."/>
            <person name="Fujiwara D."/>
        </authorList>
    </citation>
    <scope>NUCLEOTIDE SEQUENCE [LARGE SCALE GENOMIC DNA]</scope>
    <source>
        <strain evidence="1 2">JCM 5805</strain>
    </source>
</reference>
<gene>
    <name evidence="1" type="ORF">JCM5805K_1213</name>
</gene>
<dbReference type="EMBL" id="BBSI01000017">
    <property type="protein sequence ID" value="GAM80105.1"/>
    <property type="molecule type" value="Genomic_DNA"/>
</dbReference>
<proteinExistence type="predicted"/>